<evidence type="ECO:0000313" key="4">
    <source>
        <dbReference type="EMBL" id="EID77815.1"/>
    </source>
</evidence>
<protein>
    <submittedName>
        <fullName evidence="4">Glutamate dehydrogenase</fullName>
    </submittedName>
</protein>
<dbReference type="InterPro" id="IPR046346">
    <property type="entry name" value="Aminoacid_DH-like_N_sf"/>
</dbReference>
<dbReference type="Gene3D" id="3.40.50.10860">
    <property type="entry name" value="Leucine Dehydrogenase, chain A, domain 1"/>
    <property type="match status" value="1"/>
</dbReference>
<feature type="domain" description="Glutamate/phenylalanine/leucine/valine/L-tryptophan dehydrogenase dimerisation" evidence="3">
    <location>
        <begin position="3"/>
        <end position="59"/>
    </location>
</feature>
<dbReference type="PANTHER" id="PTHR11606">
    <property type="entry name" value="GLUTAMATE DEHYDROGENASE"/>
    <property type="match status" value="1"/>
</dbReference>
<gene>
    <name evidence="4" type="ORF">W59_21878</name>
</gene>
<dbReference type="PATRIC" id="fig|1165867.3.peg.4468"/>
<name>I0WN49_RHOOP</name>
<dbReference type="Pfam" id="PF02812">
    <property type="entry name" value="ELFV_dehydrog_N"/>
    <property type="match status" value="1"/>
</dbReference>
<evidence type="ECO:0000256" key="2">
    <source>
        <dbReference type="ARBA" id="ARBA00023002"/>
    </source>
</evidence>
<dbReference type="AlphaFoldDB" id="I0WN49"/>
<organism evidence="4 5">
    <name type="scientific">Rhodococcus opacus RKJ300 = JCM 13270</name>
    <dbReference type="NCBI Taxonomy" id="1165867"/>
    <lineage>
        <taxon>Bacteria</taxon>
        <taxon>Bacillati</taxon>
        <taxon>Actinomycetota</taxon>
        <taxon>Actinomycetes</taxon>
        <taxon>Mycobacteriales</taxon>
        <taxon>Nocardiaceae</taxon>
        <taxon>Rhodococcus</taxon>
    </lineage>
</organism>
<reference evidence="4 5" key="1">
    <citation type="journal article" date="2012" name="J. Bacteriol.">
        <title>Draft genome sequence of the nitrophenol-degrading actinomycete Rhodococcus imtechensis RKJ300.</title>
        <authorList>
            <person name="Vikram S."/>
            <person name="Kumar S."/>
            <person name="Subramanian S."/>
            <person name="Raghava G.P."/>
        </authorList>
    </citation>
    <scope>NUCLEOTIDE SEQUENCE [LARGE SCALE GENOMIC DNA]</scope>
    <source>
        <strain evidence="4 5">RKJ300</strain>
    </source>
</reference>
<evidence type="ECO:0000313" key="5">
    <source>
        <dbReference type="Proteomes" id="UP000006447"/>
    </source>
</evidence>
<dbReference type="InterPro" id="IPR006097">
    <property type="entry name" value="Glu/Leu/Phe/Val/Trp_DH_dimer"/>
</dbReference>
<dbReference type="PANTHER" id="PTHR11606:SF13">
    <property type="entry name" value="GLUTAMATE DEHYDROGENASE 1, MITOCHONDRIAL"/>
    <property type="match status" value="1"/>
</dbReference>
<comment type="caution">
    <text evidence="4">The sequence shown here is derived from an EMBL/GenBank/DDBJ whole genome shotgun (WGS) entry which is preliminary data.</text>
</comment>
<evidence type="ECO:0000256" key="1">
    <source>
        <dbReference type="ARBA" id="ARBA00006382"/>
    </source>
</evidence>
<proteinExistence type="inferred from homology"/>
<accession>I0WN49</accession>
<comment type="similarity">
    <text evidence="1">Belongs to the Glu/Leu/Phe/Val dehydrogenases family.</text>
</comment>
<keyword evidence="2" id="KW-0560">Oxidoreductase</keyword>
<dbReference type="GO" id="GO:0006538">
    <property type="term" value="P:L-glutamate catabolic process"/>
    <property type="evidence" value="ECO:0007669"/>
    <property type="project" value="TreeGrafter"/>
</dbReference>
<evidence type="ECO:0000259" key="3">
    <source>
        <dbReference type="Pfam" id="PF02812"/>
    </source>
</evidence>
<dbReference type="GO" id="GO:0004352">
    <property type="term" value="F:glutamate dehydrogenase (NAD+) activity"/>
    <property type="evidence" value="ECO:0007669"/>
    <property type="project" value="TreeGrafter"/>
</dbReference>
<dbReference type="EMBL" id="AJJH01000121">
    <property type="protein sequence ID" value="EID77815.1"/>
    <property type="molecule type" value="Genomic_DNA"/>
</dbReference>
<dbReference type="Proteomes" id="UP000006447">
    <property type="component" value="Unassembled WGS sequence"/>
</dbReference>
<dbReference type="SUPFAM" id="SSF53223">
    <property type="entry name" value="Aminoacid dehydrogenase-like, N-terminal domain"/>
    <property type="match status" value="1"/>
</dbReference>
<sequence>MPEVYSGYRVQRNLTRGPGKGGVRFHPDSDIDEATLAMWMTWKCALPGLPYGGAKGASRSTRVG</sequence>